<keyword evidence="8" id="KW-1185">Reference proteome</keyword>
<dbReference type="Proteomes" id="UP000199689">
    <property type="component" value="Unassembled WGS sequence"/>
</dbReference>
<keyword evidence="7" id="KW-0436">Ligase</keyword>
<evidence type="ECO:0000256" key="3">
    <source>
        <dbReference type="ARBA" id="ARBA00022989"/>
    </source>
</evidence>
<dbReference type="Pfam" id="PF04932">
    <property type="entry name" value="Wzy_C"/>
    <property type="match status" value="1"/>
</dbReference>
<name>A0A1G5WCV5_9FIRM</name>
<keyword evidence="3 5" id="KW-1133">Transmembrane helix</keyword>
<evidence type="ECO:0000256" key="1">
    <source>
        <dbReference type="ARBA" id="ARBA00004141"/>
    </source>
</evidence>
<feature type="transmembrane region" description="Helical" evidence="5">
    <location>
        <begin position="138"/>
        <end position="156"/>
    </location>
</feature>
<sequence length="346" mass="38585">MISGILGFYLLFILTAVLHGDRLDMVKSLNEAGLCFPFFITWWILSKYDAEKGFRWGILIGAVIACSIGLHQWYINPGLRIRSSYAHPNHFGTMINITLPIIGYYALKIKQHAYKILSACTIIMQLVCLYLTGSRGAVLALVGAVILGVLWTYLSLRKYQAIKFSRYIWVVILVLLLGGGLAFHHMGEERNVDVIELAESGKSITRAGGERAQMIQASIAMWKDHKILGVGAGHWGEAYYGQYRPADIHETGHSMPHNMPLFFLSTGGMVGFAGYGIFVIVSAVTLTKLVKMKKDSAFALAVYMVFLSFFIQGFVDTTIINKIPARMYFALMGSFIPLCCMQLKQK</sequence>
<dbReference type="PANTHER" id="PTHR37422:SF13">
    <property type="entry name" value="LIPOPOLYSACCHARIDE BIOSYNTHESIS PROTEIN PA4999-RELATED"/>
    <property type="match status" value="1"/>
</dbReference>
<dbReference type="PANTHER" id="PTHR37422">
    <property type="entry name" value="TEICHURONIC ACID BIOSYNTHESIS PROTEIN TUAE"/>
    <property type="match status" value="1"/>
</dbReference>
<dbReference type="STRING" id="209880.SAMN02910343_01249"/>
<dbReference type="AlphaFoldDB" id="A0A1G5WCV5"/>
<dbReference type="InterPro" id="IPR051533">
    <property type="entry name" value="WaaL-like"/>
</dbReference>
<dbReference type="GeneID" id="87756259"/>
<feature type="domain" description="O-antigen ligase-related" evidence="6">
    <location>
        <begin position="122"/>
        <end position="275"/>
    </location>
</feature>
<dbReference type="GO" id="GO:0016020">
    <property type="term" value="C:membrane"/>
    <property type="evidence" value="ECO:0007669"/>
    <property type="project" value="UniProtKB-SubCell"/>
</dbReference>
<dbReference type="RefSeq" id="WP_143270099.1">
    <property type="nucleotide sequence ID" value="NZ_FMXA01000016.1"/>
</dbReference>
<feature type="transmembrane region" description="Helical" evidence="5">
    <location>
        <begin position="297"/>
        <end position="315"/>
    </location>
</feature>
<dbReference type="InterPro" id="IPR007016">
    <property type="entry name" value="O-antigen_ligase-rel_domated"/>
</dbReference>
<evidence type="ECO:0000256" key="4">
    <source>
        <dbReference type="ARBA" id="ARBA00023136"/>
    </source>
</evidence>
<proteinExistence type="predicted"/>
<comment type="subcellular location">
    <subcellularLocation>
        <location evidence="1">Membrane</location>
        <topology evidence="1">Multi-pass membrane protein</topology>
    </subcellularLocation>
</comment>
<reference evidence="7 8" key="1">
    <citation type="submission" date="2016-10" db="EMBL/GenBank/DDBJ databases">
        <authorList>
            <person name="de Groot N.N."/>
        </authorList>
    </citation>
    <scope>NUCLEOTIDE SEQUENCE [LARGE SCALE GENOMIC DNA]</scope>
    <source>
        <strain evidence="7 8">DSM 15230</strain>
    </source>
</reference>
<dbReference type="OrthoDB" id="9806320at2"/>
<accession>A0A1G5WCV5</accession>
<keyword evidence="4 5" id="KW-0472">Membrane</keyword>
<feature type="transmembrane region" description="Helical" evidence="5">
    <location>
        <begin position="53"/>
        <end position="75"/>
    </location>
</feature>
<feature type="transmembrane region" description="Helical" evidence="5">
    <location>
        <begin position="30"/>
        <end position="46"/>
    </location>
</feature>
<feature type="transmembrane region" description="Helical" evidence="5">
    <location>
        <begin position="114"/>
        <end position="132"/>
    </location>
</feature>
<protein>
    <submittedName>
        <fullName evidence="7">O-antigen ligase</fullName>
    </submittedName>
</protein>
<organism evidence="7 8">
    <name type="scientific">Allisonella histaminiformans</name>
    <dbReference type="NCBI Taxonomy" id="209880"/>
    <lineage>
        <taxon>Bacteria</taxon>
        <taxon>Bacillati</taxon>
        <taxon>Bacillota</taxon>
        <taxon>Negativicutes</taxon>
        <taxon>Veillonellales</taxon>
        <taxon>Veillonellaceae</taxon>
        <taxon>Allisonella</taxon>
    </lineage>
</organism>
<feature type="transmembrane region" description="Helical" evidence="5">
    <location>
        <begin position="261"/>
        <end position="285"/>
    </location>
</feature>
<evidence type="ECO:0000259" key="6">
    <source>
        <dbReference type="Pfam" id="PF04932"/>
    </source>
</evidence>
<evidence type="ECO:0000256" key="2">
    <source>
        <dbReference type="ARBA" id="ARBA00022692"/>
    </source>
</evidence>
<keyword evidence="2 5" id="KW-0812">Transmembrane</keyword>
<feature type="transmembrane region" description="Helical" evidence="5">
    <location>
        <begin position="168"/>
        <end position="187"/>
    </location>
</feature>
<dbReference type="EMBL" id="FMXA01000016">
    <property type="protein sequence ID" value="SDA55075.1"/>
    <property type="molecule type" value="Genomic_DNA"/>
</dbReference>
<gene>
    <name evidence="7" type="ORF">SAMN02910343_01249</name>
</gene>
<evidence type="ECO:0000313" key="7">
    <source>
        <dbReference type="EMBL" id="SDA55075.1"/>
    </source>
</evidence>
<feature type="transmembrane region" description="Helical" evidence="5">
    <location>
        <begin position="87"/>
        <end position="107"/>
    </location>
</feature>
<dbReference type="GO" id="GO:0016874">
    <property type="term" value="F:ligase activity"/>
    <property type="evidence" value="ECO:0007669"/>
    <property type="project" value="UniProtKB-KW"/>
</dbReference>
<evidence type="ECO:0000313" key="8">
    <source>
        <dbReference type="Proteomes" id="UP000199689"/>
    </source>
</evidence>
<evidence type="ECO:0000256" key="5">
    <source>
        <dbReference type="SAM" id="Phobius"/>
    </source>
</evidence>